<dbReference type="PANTHER" id="PTHR46039:SF5">
    <property type="entry name" value="SUCROSE-PHOSPHATE SYNTHASE 3-RELATED"/>
    <property type="match status" value="1"/>
</dbReference>
<dbReference type="InterPro" id="IPR000368">
    <property type="entry name" value="Sucrose_synth_GT-B1"/>
</dbReference>
<dbReference type="InterPro" id="IPR001296">
    <property type="entry name" value="Glyco_trans_1"/>
</dbReference>
<evidence type="ECO:0000256" key="4">
    <source>
        <dbReference type="ARBA" id="ARBA00012536"/>
    </source>
</evidence>
<evidence type="ECO:0000259" key="11">
    <source>
        <dbReference type="Pfam" id="PF00534"/>
    </source>
</evidence>
<evidence type="ECO:0000256" key="3">
    <source>
        <dbReference type="ARBA" id="ARBA00011774"/>
    </source>
</evidence>
<dbReference type="PANTHER" id="PTHR46039">
    <property type="entry name" value="SUCROSE-PHOSPHATE SYNTHASE 3-RELATED"/>
    <property type="match status" value="1"/>
</dbReference>
<evidence type="ECO:0000259" key="13">
    <source>
        <dbReference type="Pfam" id="PF05116"/>
    </source>
</evidence>
<organism evidence="14 15">
    <name type="scientific">Eleusine coracana subsp. coracana</name>
    <dbReference type="NCBI Taxonomy" id="191504"/>
    <lineage>
        <taxon>Eukaryota</taxon>
        <taxon>Viridiplantae</taxon>
        <taxon>Streptophyta</taxon>
        <taxon>Embryophyta</taxon>
        <taxon>Tracheophyta</taxon>
        <taxon>Spermatophyta</taxon>
        <taxon>Magnoliopsida</taxon>
        <taxon>Liliopsida</taxon>
        <taxon>Poales</taxon>
        <taxon>Poaceae</taxon>
        <taxon>PACMAD clade</taxon>
        <taxon>Chloridoideae</taxon>
        <taxon>Cynodonteae</taxon>
        <taxon>Eleusininae</taxon>
        <taxon>Eleusine</taxon>
    </lineage>
</organism>
<feature type="compositionally biased region" description="Gly residues" evidence="10">
    <location>
        <begin position="23"/>
        <end position="37"/>
    </location>
</feature>
<keyword evidence="15" id="KW-1185">Reference proteome</keyword>
<dbReference type="Pfam" id="PF00534">
    <property type="entry name" value="Glycos_transf_1"/>
    <property type="match status" value="1"/>
</dbReference>
<reference evidence="14" key="2">
    <citation type="submission" date="2021-12" db="EMBL/GenBank/DDBJ databases">
        <title>Resequencing data analysis of finger millet.</title>
        <authorList>
            <person name="Hatakeyama M."/>
            <person name="Aluri S."/>
            <person name="Balachadran M.T."/>
            <person name="Sivarajan S.R."/>
            <person name="Poveda L."/>
            <person name="Shimizu-Inatsugi R."/>
            <person name="Schlapbach R."/>
            <person name="Sreeman S.M."/>
            <person name="Shimizu K.K."/>
        </authorList>
    </citation>
    <scope>NUCLEOTIDE SEQUENCE</scope>
</reference>
<dbReference type="EMBL" id="BQKI01000004">
    <property type="protein sequence ID" value="GJM92067.1"/>
    <property type="molecule type" value="Genomic_DNA"/>
</dbReference>
<comment type="subunit">
    <text evidence="3 9">Homodimer or homotetramer.</text>
</comment>
<proteinExistence type="inferred from homology"/>
<dbReference type="CDD" id="cd16419">
    <property type="entry name" value="HAD_SPS"/>
    <property type="match status" value="1"/>
</dbReference>
<dbReference type="SUPFAM" id="SSF53756">
    <property type="entry name" value="UDP-Glycosyltransferase/glycogen phosphorylase"/>
    <property type="match status" value="1"/>
</dbReference>
<protein>
    <recommendedName>
        <fullName evidence="4 9">Sucrose-phosphate synthase</fullName>
        <ecNumber evidence="4 9">2.4.1.14</ecNumber>
    </recommendedName>
</protein>
<dbReference type="AlphaFoldDB" id="A0AAV5C2T8"/>
<dbReference type="GO" id="GO:0005986">
    <property type="term" value="P:sucrose biosynthetic process"/>
    <property type="evidence" value="ECO:0007669"/>
    <property type="project" value="UniProtKB-UniRule"/>
</dbReference>
<dbReference type="CDD" id="cd03800">
    <property type="entry name" value="GT4_sucrose_synthase"/>
    <property type="match status" value="1"/>
</dbReference>
<name>A0AAV5C2T8_ELECO</name>
<feature type="region of interest" description="Disordered" evidence="10">
    <location>
        <begin position="127"/>
        <end position="155"/>
    </location>
</feature>
<feature type="domain" description="Glycosyl transferase family 1" evidence="11">
    <location>
        <begin position="496"/>
        <end position="668"/>
    </location>
</feature>
<evidence type="ECO:0000313" key="15">
    <source>
        <dbReference type="Proteomes" id="UP001054889"/>
    </source>
</evidence>
<comment type="catalytic activity">
    <reaction evidence="8 9">
        <text>beta-D-fructose 6-phosphate + UDP-alpha-D-glucose = sucrose 6(F)-phosphate + UDP + H(+)</text>
        <dbReference type="Rhea" id="RHEA:22172"/>
        <dbReference type="ChEBI" id="CHEBI:15378"/>
        <dbReference type="ChEBI" id="CHEBI:57634"/>
        <dbReference type="ChEBI" id="CHEBI:57723"/>
        <dbReference type="ChEBI" id="CHEBI:58223"/>
        <dbReference type="ChEBI" id="CHEBI:58885"/>
        <dbReference type="EC" id="2.4.1.14"/>
    </reaction>
</comment>
<comment type="similarity">
    <text evidence="2 9">Belongs to the glycosyltransferase 1 family.</text>
</comment>
<feature type="domain" description="Sucrose phosphatase-like" evidence="13">
    <location>
        <begin position="826"/>
        <end position="1025"/>
    </location>
</feature>
<dbReference type="Proteomes" id="UP001054889">
    <property type="component" value="Unassembled WGS sequence"/>
</dbReference>
<evidence type="ECO:0000256" key="2">
    <source>
        <dbReference type="ARBA" id="ARBA00006530"/>
    </source>
</evidence>
<evidence type="ECO:0000256" key="9">
    <source>
        <dbReference type="RuleBase" id="RU368006"/>
    </source>
</evidence>
<dbReference type="InterPro" id="IPR006380">
    <property type="entry name" value="SPP-like_dom"/>
</dbReference>
<accession>A0AAV5C2T8</accession>
<feature type="compositionally biased region" description="Basic and acidic residues" evidence="10">
    <location>
        <begin position="128"/>
        <end position="140"/>
    </location>
</feature>
<evidence type="ECO:0000256" key="7">
    <source>
        <dbReference type="ARBA" id="ARBA00024883"/>
    </source>
</evidence>
<sequence>MAGNEWINGYLEAILDSGAAAGGGGAGGGAAAGGGGDPRSPAAGGASPKAGGSPRGPHMNFNPTHYFVEEVVKGVDESDLHRTWIKVVATRNARERSTRLENMCWRIWHLARKKKQLELEGIQRMSARRQEQEQVRREATEDLAEDLSEGEKGDTLSELAPVESAKKKFQRNFSDLTVWSDDNKEKKLYIVLISVHGLVRGENMELGRDSDTGGQVKYVVELARALSMMPGVYRVDLFTRQVSSPDVDWSYGEPTEMLTSGSNDGEGMGESAGAYIVRIPCGPRDKYLKKEALWPYLQEFVDGALAHILNMSKALGEQVGNGKPVLPYVIHGHYADAGDVAALLSGALNVPMVLTGHSLGRNKLEQLLKQGRMSKQEIDSTYKIMRRIEGEELALDASELVITSTRQEIDEQWGLYDGFDVKLEKVFRARARRGLSCHGRYMPRMVVIPPGMDFSNVEVPEDIDGDGDKDDFIGLDGASPKSRPPIWAEVMRFLTNPHKPMILALSRPDPKKNITTLVKAFGECRPLRELANLTLIMGNRDNIDDMSAGNASVLTTVLKLIDKYDLYGSVAIPKHHNQADVPEIYRLAAKTKGVFINPALVEPFGLTLIEAAAHGLPIVATKNGGPVDITTALNNGLLVDPHDQHAIADALLKLVSNKNLWQECRRNGLRNIHLYSWPEHCRTYLTRVAGCRIRNPRWLKDTPADPGAEEEEFLEDSLMDVQDLSLRLSIDGERGSLNITELASSDPQDQVQRIMNKIKQSSPLPPSLSSDAGEATGGAVNKYPLLRRRRRLFVIAVDCYGDDGRASKKMLQVIQEVFRAVRSDSQMSKISGFALSTAMPLADTLQLLQLGKIPATDFDALICGSGSEVYYPGTVHCVDAEGKLRPDQDYLLHINHRWSHDGARETIAKLMRAHDGSGDAVELDVASSNAHCVSFLIKDPKKVNTIDEMREKLRMRGVRCHIMYSRNSTRLQVVPLLASRSQALRYLFVRWGLSVGNMYLIVGEHGDTDREEMLSGLHKTVIVRGVTDKGSEALLRSSGSYHIEDIVPSESPFATYTTGDVKADEIMRAFKHVFKTSSGM</sequence>
<dbReference type="InterPro" id="IPR044161">
    <property type="entry name" value="SPS"/>
</dbReference>
<gene>
    <name evidence="14" type="primary">ga08494</name>
    <name evidence="14" type="ORF">PR202_ga08494</name>
</gene>
<dbReference type="Gene3D" id="3.40.50.2000">
    <property type="entry name" value="Glycogen Phosphorylase B"/>
    <property type="match status" value="2"/>
</dbReference>
<dbReference type="NCBIfam" id="TIGR02468">
    <property type="entry name" value="sucrsPsyn_pln"/>
    <property type="match status" value="1"/>
</dbReference>
<evidence type="ECO:0000256" key="8">
    <source>
        <dbReference type="ARBA" id="ARBA00047471"/>
    </source>
</evidence>
<evidence type="ECO:0000256" key="1">
    <source>
        <dbReference type="ARBA" id="ARBA00005027"/>
    </source>
</evidence>
<dbReference type="EC" id="2.4.1.14" evidence="4 9"/>
<feature type="region of interest" description="Disordered" evidence="10">
    <location>
        <begin position="23"/>
        <end position="58"/>
    </location>
</feature>
<evidence type="ECO:0000256" key="10">
    <source>
        <dbReference type="SAM" id="MobiDB-lite"/>
    </source>
</evidence>
<evidence type="ECO:0000259" key="12">
    <source>
        <dbReference type="Pfam" id="PF00862"/>
    </source>
</evidence>
<dbReference type="Pfam" id="PF00862">
    <property type="entry name" value="GT-B_Sucrose_synth"/>
    <property type="match status" value="1"/>
</dbReference>
<evidence type="ECO:0000256" key="6">
    <source>
        <dbReference type="ARBA" id="ARBA00022679"/>
    </source>
</evidence>
<keyword evidence="6 9" id="KW-0808">Transferase</keyword>
<dbReference type="GO" id="GO:0046524">
    <property type="term" value="F:sucrose-phosphate synthase activity"/>
    <property type="evidence" value="ECO:0007669"/>
    <property type="project" value="UniProtKB-UniRule"/>
</dbReference>
<comment type="pathway">
    <text evidence="1 9">Glycan biosynthesis; sucrose biosynthesis; sucrose from D-fructose 6-phosphate and UDP-alpha-D-glucose: step 1/2.</text>
</comment>
<comment type="function">
    <text evidence="7 9">Plays a role in photosynthetic sucrose synthesis by catalyzing the rate-limiting step of sucrose biosynthesis from UDP-glucose and fructose- 6-phosphate. Involved in the regulation of carbon partitioning in the leaves of plants. May regulate the synthesis of sucrose and therefore play a major role as a limiting factor in the export of photoassimilates out of the leaf. Plays a role for sucrose availability that is essential for plant growth and fiber elongation.</text>
</comment>
<reference evidence="14" key="1">
    <citation type="journal article" date="2018" name="DNA Res.">
        <title>Multiple hybrid de novo genome assembly of finger millet, an orphan allotetraploid crop.</title>
        <authorList>
            <person name="Hatakeyama M."/>
            <person name="Aluri S."/>
            <person name="Balachadran M.T."/>
            <person name="Sivarajan S.R."/>
            <person name="Patrignani A."/>
            <person name="Gruter S."/>
            <person name="Poveda L."/>
            <person name="Shimizu-Inatsugi R."/>
            <person name="Baeten J."/>
            <person name="Francoijs K.J."/>
            <person name="Nataraja K.N."/>
            <person name="Reddy Y.A.N."/>
            <person name="Phadnis S."/>
            <person name="Ravikumar R.L."/>
            <person name="Schlapbach R."/>
            <person name="Sreeman S.M."/>
            <person name="Shimizu K.K."/>
        </authorList>
    </citation>
    <scope>NUCLEOTIDE SEQUENCE</scope>
</reference>
<keyword evidence="5 9" id="KW-0328">Glycosyltransferase</keyword>
<dbReference type="Pfam" id="PF05116">
    <property type="entry name" value="S6PP"/>
    <property type="match status" value="1"/>
</dbReference>
<evidence type="ECO:0000313" key="14">
    <source>
        <dbReference type="EMBL" id="GJM92067.1"/>
    </source>
</evidence>
<comment type="caution">
    <text evidence="14">The sequence shown here is derived from an EMBL/GenBank/DDBJ whole genome shotgun (WGS) entry which is preliminary data.</text>
</comment>
<evidence type="ECO:0000256" key="5">
    <source>
        <dbReference type="ARBA" id="ARBA00022676"/>
    </source>
</evidence>
<dbReference type="InterPro" id="IPR012819">
    <property type="entry name" value="SPS_pln"/>
</dbReference>
<dbReference type="InterPro" id="IPR035659">
    <property type="entry name" value="SPS_C"/>
</dbReference>
<feature type="compositionally biased region" description="Low complexity" evidence="10">
    <location>
        <begin position="38"/>
        <end position="57"/>
    </location>
</feature>
<feature type="domain" description="Sucrose synthase first GT-B" evidence="12">
    <location>
        <begin position="189"/>
        <end position="419"/>
    </location>
</feature>